<keyword evidence="1" id="KW-0472">Membrane</keyword>
<organism evidence="2">
    <name type="scientific">uncultured Ramlibacter sp</name>
    <dbReference type="NCBI Taxonomy" id="260755"/>
    <lineage>
        <taxon>Bacteria</taxon>
        <taxon>Pseudomonadati</taxon>
        <taxon>Pseudomonadota</taxon>
        <taxon>Betaproteobacteria</taxon>
        <taxon>Burkholderiales</taxon>
        <taxon>Comamonadaceae</taxon>
        <taxon>Ramlibacter</taxon>
        <taxon>environmental samples</taxon>
    </lineage>
</organism>
<reference evidence="2" key="1">
    <citation type="submission" date="2020-02" db="EMBL/GenBank/DDBJ databases">
        <authorList>
            <person name="Meier V. D."/>
        </authorList>
    </citation>
    <scope>NUCLEOTIDE SEQUENCE</scope>
    <source>
        <strain evidence="2">AVDCRST_MAG51</strain>
    </source>
</reference>
<dbReference type="Pfam" id="PF12279">
    <property type="entry name" value="DUF3619"/>
    <property type="match status" value="1"/>
</dbReference>
<feature type="transmembrane region" description="Helical" evidence="1">
    <location>
        <begin position="80"/>
        <end position="103"/>
    </location>
</feature>
<dbReference type="AlphaFoldDB" id="A0A6J4P1F0"/>
<keyword evidence="1" id="KW-1133">Transmembrane helix</keyword>
<name>A0A6J4P1F0_9BURK</name>
<evidence type="ECO:0000313" key="2">
    <source>
        <dbReference type="EMBL" id="CAA9402327.1"/>
    </source>
</evidence>
<accession>A0A6J4P1F0</accession>
<proteinExistence type="predicted"/>
<gene>
    <name evidence="2" type="ORF">AVDCRST_MAG51-971</name>
</gene>
<protein>
    <submittedName>
        <fullName evidence="2">Transmembrane protein</fullName>
    </submittedName>
</protein>
<sequence>MNHVTADLALARQDQFGRRVTARLDAGMAEFPHDISERLRAARVQAVAQRKVSSLQAASSVSVSLTGQATMGSGDDHLSLWQRIATALPLIVLAAGLVTIHLVQNERRAREVAEVDAALLTDDLPPAAYADPGFLQFLKIDR</sequence>
<dbReference type="EMBL" id="CADCUX010000233">
    <property type="protein sequence ID" value="CAA9402327.1"/>
    <property type="molecule type" value="Genomic_DNA"/>
</dbReference>
<dbReference type="InterPro" id="IPR022064">
    <property type="entry name" value="DUF3619"/>
</dbReference>
<keyword evidence="1 2" id="KW-0812">Transmembrane</keyword>
<evidence type="ECO:0000256" key="1">
    <source>
        <dbReference type="SAM" id="Phobius"/>
    </source>
</evidence>